<dbReference type="EMBL" id="UZAH01029189">
    <property type="protein sequence ID" value="VDP04758.1"/>
    <property type="molecule type" value="Genomic_DNA"/>
</dbReference>
<evidence type="ECO:0000313" key="2">
    <source>
        <dbReference type="Proteomes" id="UP000050761"/>
    </source>
</evidence>
<protein>
    <submittedName>
        <fullName evidence="3">Helitron_like_N domain-containing protein</fullName>
    </submittedName>
</protein>
<reference evidence="1 2" key="1">
    <citation type="submission" date="2018-11" db="EMBL/GenBank/DDBJ databases">
        <authorList>
            <consortium name="Pathogen Informatics"/>
        </authorList>
    </citation>
    <scope>NUCLEOTIDE SEQUENCE [LARGE SCALE GENOMIC DNA]</scope>
</reference>
<dbReference type="AlphaFoldDB" id="A0A183G3P5"/>
<organism evidence="2 3">
    <name type="scientific">Heligmosomoides polygyrus</name>
    <name type="common">Parasitic roundworm</name>
    <dbReference type="NCBI Taxonomy" id="6339"/>
    <lineage>
        <taxon>Eukaryota</taxon>
        <taxon>Metazoa</taxon>
        <taxon>Ecdysozoa</taxon>
        <taxon>Nematoda</taxon>
        <taxon>Chromadorea</taxon>
        <taxon>Rhabditida</taxon>
        <taxon>Rhabditina</taxon>
        <taxon>Rhabditomorpha</taxon>
        <taxon>Strongyloidea</taxon>
        <taxon>Heligmosomidae</taxon>
        <taxon>Heligmosomoides</taxon>
    </lineage>
</organism>
<reference evidence="3" key="2">
    <citation type="submission" date="2019-09" db="UniProtKB">
        <authorList>
            <consortium name="WormBaseParasite"/>
        </authorList>
    </citation>
    <scope>IDENTIFICATION</scope>
</reference>
<keyword evidence="2" id="KW-1185">Reference proteome</keyword>
<dbReference type="Proteomes" id="UP000050761">
    <property type="component" value="Unassembled WGS sequence"/>
</dbReference>
<dbReference type="WBParaSite" id="HPBE_0001604201-mRNA-1">
    <property type="protein sequence ID" value="HPBE_0001604201-mRNA-1"/>
    <property type="gene ID" value="HPBE_0001604201"/>
</dbReference>
<gene>
    <name evidence="1" type="ORF">HPBE_LOCUS16041</name>
</gene>
<sequence length="73" mass="8037">MGDSGQEFYIEGLPVIVRKTGSPSSLSKDQIIFVVLKNFLVNGRVVVMTYLAKMLLYLSENADDALVLSNGRD</sequence>
<name>A0A183G3P5_HELPZ</name>
<evidence type="ECO:0000313" key="3">
    <source>
        <dbReference type="WBParaSite" id="HPBE_0001604201-mRNA-1"/>
    </source>
</evidence>
<evidence type="ECO:0000313" key="1">
    <source>
        <dbReference type="EMBL" id="VDP04758.1"/>
    </source>
</evidence>
<accession>A0A3P8B510</accession>
<dbReference type="OrthoDB" id="5784421at2759"/>
<accession>A0A183G3P5</accession>
<proteinExistence type="predicted"/>